<organism evidence="1 2">
    <name type="scientific">Hassallia byssoidea VB512170</name>
    <dbReference type="NCBI Taxonomy" id="1304833"/>
    <lineage>
        <taxon>Bacteria</taxon>
        <taxon>Bacillati</taxon>
        <taxon>Cyanobacteriota</taxon>
        <taxon>Cyanophyceae</taxon>
        <taxon>Nostocales</taxon>
        <taxon>Tolypothrichaceae</taxon>
        <taxon>Hassallia</taxon>
    </lineage>
</organism>
<keyword evidence="2" id="KW-1185">Reference proteome</keyword>
<sequence length="62" mass="7373">MTFQKKHKLGALPLNEEPFDRSPVCFNVRKGVKEKLKTVPDWKERLREFIDELIENVDNNCQ</sequence>
<comment type="caution">
    <text evidence="1">The sequence shown here is derived from an EMBL/GenBank/DDBJ whole genome shotgun (WGS) entry which is preliminary data.</text>
</comment>
<protein>
    <submittedName>
        <fullName evidence="1">Uncharacterized protein</fullName>
    </submittedName>
</protein>
<dbReference type="RefSeq" id="WP_039754754.1">
    <property type="nucleotide sequence ID" value="NZ_JTCM02000092.1"/>
</dbReference>
<reference evidence="1 2" key="1">
    <citation type="journal article" date="2015" name="Genome Announc.">
        <title>Draft Genome Sequence of Cyanobacterium Hassallia byssoidea Strain VB512170, Isolated from Monuments in India.</title>
        <authorList>
            <person name="Singh D."/>
            <person name="Chandrababunaidu M.M."/>
            <person name="Panda A."/>
            <person name="Sen D."/>
            <person name="Bhattacharyya S."/>
            <person name="Adhikary S.P."/>
            <person name="Tripathy S."/>
        </authorList>
    </citation>
    <scope>NUCLEOTIDE SEQUENCE [LARGE SCALE GENOMIC DNA]</scope>
    <source>
        <strain evidence="1 2">VB512170</strain>
    </source>
</reference>
<dbReference type="Proteomes" id="UP000031549">
    <property type="component" value="Unassembled WGS sequence"/>
</dbReference>
<dbReference type="EMBL" id="JTCM02000092">
    <property type="protein sequence ID" value="NEU76042.1"/>
    <property type="molecule type" value="Genomic_DNA"/>
</dbReference>
<evidence type="ECO:0000313" key="2">
    <source>
        <dbReference type="Proteomes" id="UP000031549"/>
    </source>
</evidence>
<accession>A0A846HFE0</accession>
<dbReference type="AlphaFoldDB" id="A0A846HFE0"/>
<gene>
    <name evidence="1" type="ORF">PI95_026685</name>
</gene>
<proteinExistence type="predicted"/>
<name>A0A846HFE0_9CYAN</name>
<evidence type="ECO:0000313" key="1">
    <source>
        <dbReference type="EMBL" id="NEU76042.1"/>
    </source>
</evidence>